<feature type="transmembrane region" description="Helical" evidence="9">
    <location>
        <begin position="372"/>
        <end position="391"/>
    </location>
</feature>
<proteinExistence type="inferred from homology"/>
<evidence type="ECO:0000256" key="2">
    <source>
        <dbReference type="ARBA" id="ARBA00022448"/>
    </source>
</evidence>
<comment type="caution">
    <text evidence="11">The sequence shown here is derived from an EMBL/GenBank/DDBJ whole genome shotgun (WGS) entry which is preliminary data.</text>
</comment>
<evidence type="ECO:0000313" key="11">
    <source>
        <dbReference type="EMBL" id="MBB6037200.1"/>
    </source>
</evidence>
<dbReference type="PANTHER" id="PTHR23513">
    <property type="entry name" value="INTEGRAL MEMBRANE EFFLUX PROTEIN-RELATED"/>
    <property type="match status" value="1"/>
</dbReference>
<dbReference type="InterPro" id="IPR011701">
    <property type="entry name" value="MFS"/>
</dbReference>
<feature type="transmembrane region" description="Helical" evidence="9">
    <location>
        <begin position="96"/>
        <end position="122"/>
    </location>
</feature>
<reference evidence="11 12" key="1">
    <citation type="submission" date="2020-08" db="EMBL/GenBank/DDBJ databases">
        <title>Genomic Encyclopedia of Type Strains, Phase IV (KMG-IV): sequencing the most valuable type-strain genomes for metagenomic binning, comparative biology and taxonomic classification.</title>
        <authorList>
            <person name="Goeker M."/>
        </authorList>
    </citation>
    <scope>NUCLEOTIDE SEQUENCE [LARGE SCALE GENOMIC DNA]</scope>
    <source>
        <strain evidence="11 12">YIM 65646</strain>
    </source>
</reference>
<dbReference type="Gene3D" id="1.20.1250.20">
    <property type="entry name" value="MFS general substrate transporter like domains"/>
    <property type="match status" value="1"/>
</dbReference>
<comment type="similarity">
    <text evidence="7">Belongs to the major facilitator superfamily. Drug:H(+) antiporter-3 (DHA3) (TC 2.A.1.21) family.</text>
</comment>
<evidence type="ECO:0000256" key="6">
    <source>
        <dbReference type="ARBA" id="ARBA00023136"/>
    </source>
</evidence>
<organism evidence="11 12">
    <name type="scientific">Phytomonospora endophytica</name>
    <dbReference type="NCBI Taxonomy" id="714109"/>
    <lineage>
        <taxon>Bacteria</taxon>
        <taxon>Bacillati</taxon>
        <taxon>Actinomycetota</taxon>
        <taxon>Actinomycetes</taxon>
        <taxon>Micromonosporales</taxon>
        <taxon>Micromonosporaceae</taxon>
        <taxon>Phytomonospora</taxon>
    </lineage>
</organism>
<protein>
    <recommendedName>
        <fullName evidence="8">Multidrug efflux pump Tap</fullName>
    </recommendedName>
</protein>
<evidence type="ECO:0000259" key="10">
    <source>
        <dbReference type="PROSITE" id="PS50850"/>
    </source>
</evidence>
<keyword evidence="6 9" id="KW-0472">Membrane</keyword>
<gene>
    <name evidence="11" type="ORF">HNR73_005073</name>
</gene>
<feature type="transmembrane region" description="Helical" evidence="9">
    <location>
        <begin position="344"/>
        <end position="366"/>
    </location>
</feature>
<comment type="subcellular location">
    <subcellularLocation>
        <location evidence="1">Cell inner membrane</location>
        <topology evidence="1">Multi-pass membrane protein</topology>
    </subcellularLocation>
</comment>
<dbReference type="RefSeq" id="WP_184790013.1">
    <property type="nucleotide sequence ID" value="NZ_BONT01000109.1"/>
</dbReference>
<dbReference type="CDD" id="cd06173">
    <property type="entry name" value="MFS_MefA_like"/>
    <property type="match status" value="1"/>
</dbReference>
<dbReference type="Pfam" id="PF07690">
    <property type="entry name" value="MFS_1"/>
    <property type="match status" value="1"/>
</dbReference>
<evidence type="ECO:0000256" key="5">
    <source>
        <dbReference type="ARBA" id="ARBA00022989"/>
    </source>
</evidence>
<dbReference type="AlphaFoldDB" id="A0A841FZ24"/>
<dbReference type="PROSITE" id="PS00216">
    <property type="entry name" value="SUGAR_TRANSPORT_1"/>
    <property type="match status" value="1"/>
</dbReference>
<dbReference type="EMBL" id="JACHGT010000011">
    <property type="protein sequence ID" value="MBB6037200.1"/>
    <property type="molecule type" value="Genomic_DNA"/>
</dbReference>
<dbReference type="Proteomes" id="UP000548476">
    <property type="component" value="Unassembled WGS sequence"/>
</dbReference>
<evidence type="ECO:0000256" key="9">
    <source>
        <dbReference type="SAM" id="Phobius"/>
    </source>
</evidence>
<feature type="transmembrane region" description="Helical" evidence="9">
    <location>
        <begin position="256"/>
        <end position="276"/>
    </location>
</feature>
<dbReference type="SUPFAM" id="SSF103473">
    <property type="entry name" value="MFS general substrate transporter"/>
    <property type="match status" value="1"/>
</dbReference>
<evidence type="ECO:0000256" key="7">
    <source>
        <dbReference type="ARBA" id="ARBA00038075"/>
    </source>
</evidence>
<evidence type="ECO:0000256" key="8">
    <source>
        <dbReference type="ARBA" id="ARBA00040914"/>
    </source>
</evidence>
<feature type="transmembrane region" description="Helical" evidence="9">
    <location>
        <begin position="217"/>
        <end position="244"/>
    </location>
</feature>
<name>A0A841FZ24_9ACTN</name>
<dbReference type="InterPro" id="IPR036259">
    <property type="entry name" value="MFS_trans_sf"/>
</dbReference>
<evidence type="ECO:0000256" key="4">
    <source>
        <dbReference type="ARBA" id="ARBA00022692"/>
    </source>
</evidence>
<sequence>MRRLPLIGFLTAHGVSAAGSRLTLVALPWLVLSTTGSATQTGLVAFVELSLYVAASAFGAPLVDRFGRRRVAVGSQLISAATVACVPLLFDGGHLAFSGLLGIVAVAGLAQGIASSATHVLLPDVIEAADASMERSLSVFDGIDRLSTLLAAPAAGVLIAWMGAVNVLWLDAASFLLSAALLASFARTPGKAPSTKDAEPYLTALAKGARYMFGDRLLVVLCVMLTFTNMASQAFTVVFVPVWIRDNFGDPAMLGMIAGSFGVAAVCGNVLFTWLGPKLPRRWTFAICFLIAGSPRFFAMAFTDDIAVVLAVSFASGLATASLNPIISAVMFARIPEELRARVLGLSGALSWVGIPLGALLGGLAVSGFGPSGALLAGGLLYLVATLSPFVQGIWRGMDRGDEPVRERELARTAV</sequence>
<dbReference type="InterPro" id="IPR020846">
    <property type="entry name" value="MFS_dom"/>
</dbReference>
<keyword evidence="12" id="KW-1185">Reference proteome</keyword>
<feature type="transmembrane region" description="Helical" evidence="9">
    <location>
        <begin position="283"/>
        <end position="302"/>
    </location>
</feature>
<accession>A0A841FZ24</accession>
<keyword evidence="2" id="KW-0813">Transport</keyword>
<feature type="transmembrane region" description="Helical" evidence="9">
    <location>
        <begin position="308"/>
        <end position="332"/>
    </location>
</feature>
<keyword evidence="4 9" id="KW-0812">Transmembrane</keyword>
<evidence type="ECO:0000313" key="12">
    <source>
        <dbReference type="Proteomes" id="UP000548476"/>
    </source>
</evidence>
<feature type="transmembrane region" description="Helical" evidence="9">
    <location>
        <begin position="143"/>
        <end position="161"/>
    </location>
</feature>
<dbReference type="PANTHER" id="PTHR23513:SF9">
    <property type="entry name" value="ENTEROBACTIN EXPORTER ENTS"/>
    <property type="match status" value="1"/>
</dbReference>
<evidence type="ECO:0000256" key="3">
    <source>
        <dbReference type="ARBA" id="ARBA00022475"/>
    </source>
</evidence>
<dbReference type="PROSITE" id="PS50850">
    <property type="entry name" value="MFS"/>
    <property type="match status" value="1"/>
</dbReference>
<keyword evidence="5 9" id="KW-1133">Transmembrane helix</keyword>
<keyword evidence="3" id="KW-1003">Cell membrane</keyword>
<dbReference type="GO" id="GO:0005886">
    <property type="term" value="C:plasma membrane"/>
    <property type="evidence" value="ECO:0007669"/>
    <property type="project" value="UniProtKB-SubCell"/>
</dbReference>
<feature type="transmembrane region" description="Helical" evidence="9">
    <location>
        <begin position="41"/>
        <end position="59"/>
    </location>
</feature>
<dbReference type="GO" id="GO:0022857">
    <property type="term" value="F:transmembrane transporter activity"/>
    <property type="evidence" value="ECO:0007669"/>
    <property type="project" value="InterPro"/>
</dbReference>
<dbReference type="InterPro" id="IPR005829">
    <property type="entry name" value="Sugar_transporter_CS"/>
</dbReference>
<feature type="domain" description="Major facilitator superfamily (MFS) profile" evidence="10">
    <location>
        <begin position="1"/>
        <end position="396"/>
    </location>
</feature>
<evidence type="ECO:0000256" key="1">
    <source>
        <dbReference type="ARBA" id="ARBA00004429"/>
    </source>
</evidence>